<dbReference type="InterPro" id="IPR013106">
    <property type="entry name" value="Ig_V-set"/>
</dbReference>
<keyword evidence="1" id="KW-1015">Disulfide bond</keyword>
<dbReference type="CDD" id="cd21819">
    <property type="entry name" value="IgC1_CH1_IgM"/>
    <property type="match status" value="1"/>
</dbReference>
<proteinExistence type="predicted"/>
<accession>A0A668U7N2</accession>
<keyword evidence="2" id="KW-0393">Immunoglobulin domain</keyword>
<reference evidence="5" key="1">
    <citation type="submission" date="2025-08" db="UniProtKB">
        <authorList>
            <consortium name="Ensembl"/>
        </authorList>
    </citation>
    <scope>IDENTIFICATION</scope>
</reference>
<evidence type="ECO:0000256" key="2">
    <source>
        <dbReference type="ARBA" id="ARBA00023319"/>
    </source>
</evidence>
<dbReference type="Ensembl" id="ENSOABT00000035331.2">
    <property type="protein sequence ID" value="ENSOABP00000034376.2"/>
    <property type="gene ID" value="ENSOABG00000036142.1"/>
</dbReference>
<evidence type="ECO:0000259" key="4">
    <source>
        <dbReference type="PROSITE" id="PS50835"/>
    </source>
</evidence>
<dbReference type="SMART" id="SM00409">
    <property type="entry name" value="IG"/>
    <property type="match status" value="3"/>
</dbReference>
<dbReference type="SMART" id="SM00406">
    <property type="entry name" value="IGv"/>
    <property type="match status" value="1"/>
</dbReference>
<dbReference type="InterPro" id="IPR007110">
    <property type="entry name" value="Ig-like_dom"/>
</dbReference>
<feature type="domain" description="Ig-like" evidence="4">
    <location>
        <begin position="455"/>
        <end position="551"/>
    </location>
</feature>
<dbReference type="InterPro" id="IPR050380">
    <property type="entry name" value="Immune_Resp_Modulators"/>
</dbReference>
<dbReference type="PANTHER" id="PTHR23411">
    <property type="entry name" value="TAPASIN"/>
    <property type="match status" value="1"/>
</dbReference>
<dbReference type="Gene3D" id="2.60.40.10">
    <property type="entry name" value="Immunoglobulins"/>
    <property type="match status" value="5"/>
</dbReference>
<dbReference type="PROSITE" id="PS50835">
    <property type="entry name" value="IG_LIKE"/>
    <property type="match status" value="4"/>
</dbReference>
<keyword evidence="3" id="KW-0732">Signal</keyword>
<name>A0A668U7N2_OREAU</name>
<evidence type="ECO:0000256" key="1">
    <source>
        <dbReference type="ARBA" id="ARBA00023157"/>
    </source>
</evidence>
<dbReference type="InterPro" id="IPR003006">
    <property type="entry name" value="Ig/MHC_CS"/>
</dbReference>
<dbReference type="SUPFAM" id="SSF48726">
    <property type="entry name" value="Immunoglobulin"/>
    <property type="match status" value="5"/>
</dbReference>
<reference evidence="5" key="2">
    <citation type="submission" date="2025-09" db="UniProtKB">
        <authorList>
            <consortium name="Ensembl"/>
        </authorList>
    </citation>
    <scope>IDENTIFICATION</scope>
</reference>
<dbReference type="InterPro" id="IPR003597">
    <property type="entry name" value="Ig_C1-set"/>
</dbReference>
<dbReference type="InterPro" id="IPR003599">
    <property type="entry name" value="Ig_sub"/>
</dbReference>
<evidence type="ECO:0000256" key="3">
    <source>
        <dbReference type="SAM" id="SignalP"/>
    </source>
</evidence>
<organism evidence="5 6">
    <name type="scientific">Oreochromis aureus</name>
    <name type="common">Israeli tilapia</name>
    <name type="synonym">Chromis aureus</name>
    <dbReference type="NCBI Taxonomy" id="47969"/>
    <lineage>
        <taxon>Eukaryota</taxon>
        <taxon>Metazoa</taxon>
        <taxon>Chordata</taxon>
        <taxon>Craniata</taxon>
        <taxon>Vertebrata</taxon>
        <taxon>Euteleostomi</taxon>
        <taxon>Actinopterygii</taxon>
        <taxon>Neopterygii</taxon>
        <taxon>Teleostei</taxon>
        <taxon>Neoteleostei</taxon>
        <taxon>Acanthomorphata</taxon>
        <taxon>Ovalentaria</taxon>
        <taxon>Cichlomorphae</taxon>
        <taxon>Cichliformes</taxon>
        <taxon>Cichlidae</taxon>
        <taxon>African cichlids</taxon>
        <taxon>Pseudocrenilabrinae</taxon>
        <taxon>Oreochromini</taxon>
        <taxon>Oreochromis</taxon>
    </lineage>
</organism>
<dbReference type="InterPro" id="IPR036179">
    <property type="entry name" value="Ig-like_dom_sf"/>
</dbReference>
<feature type="domain" description="Ig-like" evidence="4">
    <location>
        <begin position="140"/>
        <end position="231"/>
    </location>
</feature>
<dbReference type="InterPro" id="IPR013783">
    <property type="entry name" value="Ig-like_fold"/>
</dbReference>
<dbReference type="FunFam" id="2.60.40.10:FF:000283">
    <property type="entry name" value="Immunoglobulin kappa constant"/>
    <property type="match status" value="1"/>
</dbReference>
<dbReference type="Pfam" id="PF07654">
    <property type="entry name" value="C1-set"/>
    <property type="match status" value="3"/>
</dbReference>
<evidence type="ECO:0000313" key="5">
    <source>
        <dbReference type="Ensembl" id="ENSOABP00000034376.2"/>
    </source>
</evidence>
<feature type="domain" description="Ig-like" evidence="4">
    <location>
        <begin position="238"/>
        <end position="338"/>
    </location>
</feature>
<feature type="domain" description="Ig-like" evidence="4">
    <location>
        <begin position="15"/>
        <end position="133"/>
    </location>
</feature>
<feature type="signal peptide" evidence="3">
    <location>
        <begin position="1"/>
        <end position="16"/>
    </location>
</feature>
<protein>
    <recommendedName>
        <fullName evidence="4">Ig-like domain-containing protein</fullName>
    </recommendedName>
</protein>
<keyword evidence="6" id="KW-1185">Reference proteome</keyword>
<feature type="chain" id="PRO_5044295148" description="Ig-like domain-containing protein" evidence="3">
    <location>
        <begin position="17"/>
        <end position="579"/>
    </location>
</feature>
<sequence>MFALMLLLAAGSCVYSIDLIQPESRSVQPGQSLTITCQVSGYSLTDYSYATGWIRQREGKAMDWISHQWGGGTLRQNDALKNKFSYSRDISARTATITGQNLQPEDTAVYYCVRVNCGHSFDYWGKGTMVTVSSATSTAPTVFPLVPCGTESGEMVTLGCLATGFNPPAVTFSWTKGGAALTDFIQYPAVQKGNVYTGVSQVRVRRQDWNAQQNLQCAVTHAAGNAQTIVTPPPPPPPPFKQNPTLKAFSSSSDEDDTYTASCFAKEFAPKTHNLKWLKNGVDVTSTIDLTESKNAAGKTLYNAASFLTVNSSDLNDQTRFTCLFTGGEGGSLNKTVIYKKNQCPGCVTSNVKVVIIGPTTEDMLVRKKGTITCAVTVQKDEPQITWEDEKLGDIASNPVTKVKDNGNTYVSKLDITYDEWTRGVTRFCVVHHEDLIEPLREPYKRDFGGNPQRPSVFMLPPLEQTNKAEVTLTCFVKDFFPKDVFVSWLVDDEEADSIYAFNTTEPIENNGFYSAYGQLFVSLDQWQRDDAVYSCVVYHESVVNTTRAIVRSIGYRTFDKNRIDLNMNINQDSKCSLQ</sequence>
<dbReference type="AlphaFoldDB" id="A0A668U7N2"/>
<dbReference type="CDD" id="cd05768">
    <property type="entry name" value="IgC1_CH3_IgAGD_CH4_IgAEM"/>
    <property type="match status" value="1"/>
</dbReference>
<dbReference type="Proteomes" id="UP000472276">
    <property type="component" value="Unassembled WGS sequence"/>
</dbReference>
<evidence type="ECO:0000313" key="6">
    <source>
        <dbReference type="Proteomes" id="UP000472276"/>
    </source>
</evidence>
<dbReference type="Pfam" id="PF07686">
    <property type="entry name" value="V-set"/>
    <property type="match status" value="1"/>
</dbReference>
<dbReference type="SMART" id="SM00407">
    <property type="entry name" value="IGc1"/>
    <property type="match status" value="3"/>
</dbReference>
<dbReference type="PROSITE" id="PS00290">
    <property type="entry name" value="IG_MHC"/>
    <property type="match status" value="1"/>
</dbReference>